<dbReference type="AlphaFoldDB" id="A0A8J6H347"/>
<name>A0A8J6H347_TENMO</name>
<feature type="region of interest" description="Disordered" evidence="4">
    <location>
        <begin position="375"/>
        <end position="411"/>
    </location>
</feature>
<comment type="caution">
    <text evidence="8">The sequence shown here is derived from an EMBL/GenBank/DDBJ whole genome shotgun (WGS) entry which is preliminary data.</text>
</comment>
<dbReference type="PANTHER" id="PTHR45626:SF50">
    <property type="entry name" value="TRANSCRIPTION TERMINATION FACTOR 2"/>
    <property type="match status" value="1"/>
</dbReference>
<dbReference type="Proteomes" id="UP000719412">
    <property type="component" value="Unassembled WGS sequence"/>
</dbReference>
<keyword evidence="2" id="KW-0378">Hydrolase</keyword>
<sequence length="783" mass="88334">MHSSMKNVNYKIKGRVPVNTGEPSCSRAVTSLHNSIKTYPDKGATTNAPRSLRVSLMTHQKSALAWLLWRETQTPPGGILADDMGLGKTIMMIAHVLKSKEEEVKAMRGAASTGGTLVVCPASVMNQWEAEVKQTTDGSLSVNVHHGPRRETNAKSLSRYDLVLTTYGIVLSESNKNSAVTGVKWRRIILDEAHQIRNDKSLTAEAVCRLSAQSRWALTGTPVHNKDKDMYSMLKFLRCPLLGNAQAWKRWVEDKDDQKRLHAVISSLMLRRTKEEMVEKGLLQTLPEKKLEMVNFQLDKDEMEVYLTVLAHSKTLFWKFLEQKGLKRDVACEVLVEKLQRGLQTKPVTKTTIFVLLLRLRQICCHPCLIMQKLPESDNQRGPQSPGVLPQLKDIGSAGNGTSRLDPTDPIFREDHQSTKIKVLLDLLKIKVSRGDKAIVVSQWTSLLGLVSTHISKEKIPIDTLDGSVEVKKRMSIVDNFNNPRSKTKVLLLSLTAGGVGLNLVGANHLFILDLHWNPQLENQAQDRIYRMGQLKPVFVYRFMALDTIEERIKELQDMKMEFANSMFKGSRQVLDDNLSLQDLQLLFKSGRNHRASKRKRDVVVLCGYDFSHVGYHLASHLHHWLTYFPGSASPVHRYHSVGQDAGPLRENAKYHADPPRPVLCPSLVHALRLNDDGAHELCDMFRLILLLVSNTAGQRSTDRRGRDRSQLAALPKSLLSPRLCTSVTIGLERSLALYQPSEVGHWDGLVFMHVMHYCFHIDFGCERKKVARGRSMKRPIPI</sequence>
<evidence type="ECO:0000259" key="5">
    <source>
        <dbReference type="PROSITE" id="PS51192"/>
    </source>
</evidence>
<reference evidence="8" key="1">
    <citation type="journal article" date="2020" name="J Insects Food Feed">
        <title>The yellow mealworm (Tenebrio molitor) genome: a resource for the emerging insects as food and feed industry.</title>
        <authorList>
            <person name="Eriksson T."/>
            <person name="Andere A."/>
            <person name="Kelstrup H."/>
            <person name="Emery V."/>
            <person name="Picard C."/>
        </authorList>
    </citation>
    <scope>NUCLEOTIDE SEQUENCE</scope>
    <source>
        <strain evidence="8">Stoneville</strain>
        <tissue evidence="8">Whole head</tissue>
    </source>
</reference>
<dbReference type="SMART" id="SM00487">
    <property type="entry name" value="DEXDc"/>
    <property type="match status" value="1"/>
</dbReference>
<organism evidence="8 9">
    <name type="scientific">Tenebrio molitor</name>
    <name type="common">Yellow mealworm beetle</name>
    <dbReference type="NCBI Taxonomy" id="7067"/>
    <lineage>
        <taxon>Eukaryota</taxon>
        <taxon>Metazoa</taxon>
        <taxon>Ecdysozoa</taxon>
        <taxon>Arthropoda</taxon>
        <taxon>Hexapoda</taxon>
        <taxon>Insecta</taxon>
        <taxon>Pterygota</taxon>
        <taxon>Neoptera</taxon>
        <taxon>Endopterygota</taxon>
        <taxon>Coleoptera</taxon>
        <taxon>Polyphaga</taxon>
        <taxon>Cucujiformia</taxon>
        <taxon>Tenebrionidae</taxon>
        <taxon>Tenebrio</taxon>
    </lineage>
</organism>
<dbReference type="PROSITE" id="PS51192">
    <property type="entry name" value="HELICASE_ATP_BIND_1"/>
    <property type="match status" value="1"/>
</dbReference>
<dbReference type="GO" id="GO:0005634">
    <property type="term" value="C:nucleus"/>
    <property type="evidence" value="ECO:0007669"/>
    <property type="project" value="TreeGrafter"/>
</dbReference>
<dbReference type="InterPro" id="IPR049730">
    <property type="entry name" value="SNF2/RAD54-like_C"/>
</dbReference>
<reference evidence="8" key="2">
    <citation type="submission" date="2021-08" db="EMBL/GenBank/DDBJ databases">
        <authorList>
            <person name="Eriksson T."/>
        </authorList>
    </citation>
    <scope>NUCLEOTIDE SEQUENCE</scope>
    <source>
        <strain evidence="8">Stoneville</strain>
        <tissue evidence="8">Whole head</tissue>
    </source>
</reference>
<dbReference type="InterPro" id="IPR014001">
    <property type="entry name" value="Helicase_ATP-bd"/>
</dbReference>
<evidence type="ECO:0000256" key="3">
    <source>
        <dbReference type="ARBA" id="ARBA00022840"/>
    </source>
</evidence>
<dbReference type="SMART" id="SM00490">
    <property type="entry name" value="HELICc"/>
    <property type="match status" value="1"/>
</dbReference>
<keyword evidence="9" id="KW-1185">Reference proteome</keyword>
<dbReference type="GO" id="GO:0006281">
    <property type="term" value="P:DNA repair"/>
    <property type="evidence" value="ECO:0007669"/>
    <property type="project" value="TreeGrafter"/>
</dbReference>
<gene>
    <name evidence="8" type="ORF">GEV33_015472</name>
    <name evidence="7" type="ORF">GEV33_015474</name>
</gene>
<dbReference type="InterPro" id="IPR038718">
    <property type="entry name" value="SNF2-like_sf"/>
</dbReference>
<dbReference type="CDD" id="cd18793">
    <property type="entry name" value="SF2_C_SNF"/>
    <property type="match status" value="1"/>
</dbReference>
<dbReference type="InterPro" id="IPR000330">
    <property type="entry name" value="SNF2_N"/>
</dbReference>
<dbReference type="EMBL" id="JABDTM020030756">
    <property type="protein sequence ID" value="KAH0807317.1"/>
    <property type="molecule type" value="Genomic_DNA"/>
</dbReference>
<evidence type="ECO:0008006" key="10">
    <source>
        <dbReference type="Google" id="ProtNLM"/>
    </source>
</evidence>
<evidence type="ECO:0000256" key="1">
    <source>
        <dbReference type="ARBA" id="ARBA00022741"/>
    </source>
</evidence>
<feature type="domain" description="Helicase ATP-binding" evidence="5">
    <location>
        <begin position="69"/>
        <end position="240"/>
    </location>
</feature>
<dbReference type="InterPro" id="IPR050628">
    <property type="entry name" value="SNF2_RAD54_helicase_TF"/>
</dbReference>
<dbReference type="PANTHER" id="PTHR45626">
    <property type="entry name" value="TRANSCRIPTION TERMINATION FACTOR 2-RELATED"/>
    <property type="match status" value="1"/>
</dbReference>
<dbReference type="GO" id="GO:0005524">
    <property type="term" value="F:ATP binding"/>
    <property type="evidence" value="ECO:0007669"/>
    <property type="project" value="UniProtKB-KW"/>
</dbReference>
<dbReference type="GO" id="GO:0016787">
    <property type="term" value="F:hydrolase activity"/>
    <property type="evidence" value="ECO:0007669"/>
    <property type="project" value="UniProtKB-KW"/>
</dbReference>
<keyword evidence="1" id="KW-0547">Nucleotide-binding</keyword>
<evidence type="ECO:0000313" key="7">
    <source>
        <dbReference type="EMBL" id="KAH0807317.1"/>
    </source>
</evidence>
<dbReference type="SUPFAM" id="SSF52540">
    <property type="entry name" value="P-loop containing nucleoside triphosphate hydrolases"/>
    <property type="match status" value="2"/>
</dbReference>
<dbReference type="PROSITE" id="PS51194">
    <property type="entry name" value="HELICASE_CTER"/>
    <property type="match status" value="1"/>
</dbReference>
<dbReference type="Pfam" id="PF00176">
    <property type="entry name" value="SNF2-rel_dom"/>
    <property type="match status" value="1"/>
</dbReference>
<dbReference type="EMBL" id="JABDTM020030752">
    <property type="protein sequence ID" value="KAH0807319.1"/>
    <property type="molecule type" value="Genomic_DNA"/>
</dbReference>
<dbReference type="GO" id="GO:0008094">
    <property type="term" value="F:ATP-dependent activity, acting on DNA"/>
    <property type="evidence" value="ECO:0007669"/>
    <property type="project" value="TreeGrafter"/>
</dbReference>
<protein>
    <recommendedName>
        <fullName evidence="10">Transcription termination factor 2</fullName>
    </recommendedName>
</protein>
<dbReference type="InterPro" id="IPR001650">
    <property type="entry name" value="Helicase_C-like"/>
</dbReference>
<evidence type="ECO:0000313" key="9">
    <source>
        <dbReference type="Proteomes" id="UP000719412"/>
    </source>
</evidence>
<feature type="domain" description="Helicase C-terminal" evidence="6">
    <location>
        <begin position="424"/>
        <end position="579"/>
    </location>
</feature>
<evidence type="ECO:0000256" key="2">
    <source>
        <dbReference type="ARBA" id="ARBA00022801"/>
    </source>
</evidence>
<evidence type="ECO:0000259" key="6">
    <source>
        <dbReference type="PROSITE" id="PS51194"/>
    </source>
</evidence>
<evidence type="ECO:0000256" key="4">
    <source>
        <dbReference type="SAM" id="MobiDB-lite"/>
    </source>
</evidence>
<dbReference type="Pfam" id="PF00271">
    <property type="entry name" value="Helicase_C"/>
    <property type="match status" value="1"/>
</dbReference>
<proteinExistence type="predicted"/>
<dbReference type="InterPro" id="IPR027417">
    <property type="entry name" value="P-loop_NTPase"/>
</dbReference>
<accession>A0A8J6H347</accession>
<keyword evidence="3" id="KW-0067">ATP-binding</keyword>
<dbReference type="Gene3D" id="3.40.50.10810">
    <property type="entry name" value="Tandem AAA-ATPase domain"/>
    <property type="match status" value="1"/>
</dbReference>
<dbReference type="Gene3D" id="3.40.50.300">
    <property type="entry name" value="P-loop containing nucleotide triphosphate hydrolases"/>
    <property type="match status" value="1"/>
</dbReference>
<evidence type="ECO:0000313" key="8">
    <source>
        <dbReference type="EMBL" id="KAH0807319.1"/>
    </source>
</evidence>